<dbReference type="Gene3D" id="3.30.70.1900">
    <property type="match status" value="1"/>
</dbReference>
<name>A0A8D5U6A4_9CREN</name>
<dbReference type="InterPro" id="IPR041165">
    <property type="entry name" value="Cas6_N_arch"/>
</dbReference>
<proteinExistence type="predicted"/>
<reference evidence="3 4" key="1">
    <citation type="submission" date="2021-04" db="EMBL/GenBank/DDBJ databases">
        <title>Complete genome sequence of Stygiolobus sp. KN-1.</title>
        <authorList>
            <person name="Nakamura K."/>
            <person name="Sakai H."/>
            <person name="Kurosawa N."/>
        </authorList>
    </citation>
    <scope>NUCLEOTIDE SEQUENCE [LARGE SCALE GENOMIC DNA]</scope>
    <source>
        <strain evidence="3 4">KN-1</strain>
    </source>
</reference>
<dbReference type="InterPro" id="IPR019267">
    <property type="entry name" value="CRISPR-assoc_Cas6_C"/>
</dbReference>
<dbReference type="KEGG" id="csty:KN1_11000"/>
<evidence type="ECO:0000313" key="4">
    <source>
        <dbReference type="Proteomes" id="UP000825123"/>
    </source>
</evidence>
<evidence type="ECO:0000313" key="3">
    <source>
        <dbReference type="EMBL" id="BCU69803.1"/>
    </source>
</evidence>
<keyword evidence="4" id="KW-1185">Reference proteome</keyword>
<sequence>MVVEFARDKVVRVDFFAVPENDVVLPPLSSKVVKNLILTGEVLPSLSALVQSGAKNKPLFISNMGVKGKRLLSTGGKPKAVKAGESLDFYVSFPYYDGFFTEVHAGFFDTPYGKFYVYPVATHIVDLTELGGVDVRGKNFLVGFKTPTLLSSKVLLPPALREKYKGVNAGYTLIPSVGLVLSYAYRTFRALTGDTSNVEYDVKAYKLGVLGNALSKVVGYDLRPETVVIGRDDKGRVRATRGFVGWVEFDISDKRLKRAVSKYLLVASLLGVGKSRGIGLGEVVLTLRDPKRVGGTGA</sequence>
<protein>
    <submittedName>
        <fullName evidence="3">CRISPR-associated protein Cas6</fullName>
    </submittedName>
</protein>
<gene>
    <name evidence="3" type="ORF">KN1_11000</name>
</gene>
<dbReference type="AlphaFoldDB" id="A0A8D5U6A4"/>
<feature type="domain" description="CRISPR-associated protein Cas6 C-terminal" evidence="1">
    <location>
        <begin position="144"/>
        <end position="283"/>
    </location>
</feature>
<dbReference type="EMBL" id="AP024597">
    <property type="protein sequence ID" value="BCU69803.1"/>
    <property type="molecule type" value="Genomic_DNA"/>
</dbReference>
<evidence type="ECO:0000259" key="2">
    <source>
        <dbReference type="Pfam" id="PF17952"/>
    </source>
</evidence>
<accession>A0A8D5U6A4</accession>
<dbReference type="Pfam" id="PF10040">
    <property type="entry name" value="CRISPR_Cas6"/>
    <property type="match status" value="1"/>
</dbReference>
<evidence type="ECO:0000259" key="1">
    <source>
        <dbReference type="Pfam" id="PF10040"/>
    </source>
</evidence>
<dbReference type="Pfam" id="PF17952">
    <property type="entry name" value="Cas6_N"/>
    <property type="match status" value="1"/>
</dbReference>
<dbReference type="Gene3D" id="2.40.30.310">
    <property type="match status" value="1"/>
</dbReference>
<organism evidence="3 4">
    <name type="scientific">Stygiolobus caldivivus</name>
    <dbReference type="NCBI Taxonomy" id="2824673"/>
    <lineage>
        <taxon>Archaea</taxon>
        <taxon>Thermoproteota</taxon>
        <taxon>Thermoprotei</taxon>
        <taxon>Sulfolobales</taxon>
        <taxon>Sulfolobaceae</taxon>
        <taxon>Stygiolobus</taxon>
    </lineage>
</organism>
<dbReference type="Proteomes" id="UP000825123">
    <property type="component" value="Chromosome"/>
</dbReference>
<feature type="domain" description="Cas6 N-terminal" evidence="2">
    <location>
        <begin position="14"/>
        <end position="118"/>
    </location>
</feature>